<organism evidence="2 3">
    <name type="scientific">Methanocorpusculum petauri</name>
    <dbReference type="NCBI Taxonomy" id="3002863"/>
    <lineage>
        <taxon>Archaea</taxon>
        <taxon>Methanobacteriati</taxon>
        <taxon>Methanobacteriota</taxon>
        <taxon>Stenosarchaea group</taxon>
        <taxon>Methanomicrobia</taxon>
        <taxon>Methanomicrobiales</taxon>
        <taxon>Methanocorpusculaceae</taxon>
        <taxon>Methanocorpusculum</taxon>
    </lineage>
</organism>
<protein>
    <recommendedName>
        <fullName evidence="4">Archaeal Type IV pilin N-terminal domain-containing protein</fullName>
    </recommendedName>
</protein>
<evidence type="ECO:0008006" key="4">
    <source>
        <dbReference type="Google" id="ProtNLM"/>
    </source>
</evidence>
<accession>A0ABT4IFD3</accession>
<comment type="caution">
    <text evidence="2">The sequence shown here is derived from an EMBL/GenBank/DDBJ whole genome shotgun (WGS) entry which is preliminary data.</text>
</comment>
<dbReference type="EMBL" id="JAPTGB010000007">
    <property type="protein sequence ID" value="MCZ0860435.1"/>
    <property type="molecule type" value="Genomic_DNA"/>
</dbReference>
<keyword evidence="3" id="KW-1185">Reference proteome</keyword>
<feature type="transmembrane region" description="Helical" evidence="1">
    <location>
        <begin position="20"/>
        <end position="43"/>
    </location>
</feature>
<evidence type="ECO:0000313" key="3">
    <source>
        <dbReference type="Proteomes" id="UP001141422"/>
    </source>
</evidence>
<dbReference type="Proteomes" id="UP001141422">
    <property type="component" value="Unassembled WGS sequence"/>
</dbReference>
<keyword evidence="1" id="KW-1133">Transmembrane helix</keyword>
<keyword evidence="1" id="KW-0812">Transmembrane</keyword>
<name>A0ABT4IFD3_9EURY</name>
<keyword evidence="1" id="KW-0472">Membrane</keyword>
<sequence>MPYILYEKYLLTNNSRPVSFSPVICVILVFGIVAALVVSGFFVMGQIANASMDGTDLIVQLSGNDISVTILGGKDATTISSLCVYIEGTPENDRNGIVRNPPVGKPIIYKDLARGRTGSAFVISEATFSDGTKKIVDYSRVQFA</sequence>
<dbReference type="RefSeq" id="WP_268924651.1">
    <property type="nucleotide sequence ID" value="NZ_JAPTGB010000007.1"/>
</dbReference>
<evidence type="ECO:0000313" key="2">
    <source>
        <dbReference type="EMBL" id="MCZ0860435.1"/>
    </source>
</evidence>
<evidence type="ECO:0000256" key="1">
    <source>
        <dbReference type="SAM" id="Phobius"/>
    </source>
</evidence>
<reference evidence="2" key="1">
    <citation type="submission" date="2022-12" db="EMBL/GenBank/DDBJ databases">
        <title>Isolation and characterisation of novel Methanocorpusculum spp. from native Australian herbivores indicates the genus is ancestrally host-associated.</title>
        <authorList>
            <person name="Volmer J.G."/>
            <person name="Soo R.M."/>
            <person name="Evans P.N."/>
            <person name="Hoedt E.C."/>
            <person name="Astorga Alsina A.L."/>
            <person name="Woodcroft B.J."/>
            <person name="Tyson G.W."/>
            <person name="Hugenholtz P."/>
            <person name="Morrison M."/>
        </authorList>
    </citation>
    <scope>NUCLEOTIDE SEQUENCE</scope>
    <source>
        <strain evidence="2">MG</strain>
    </source>
</reference>
<proteinExistence type="predicted"/>
<gene>
    <name evidence="2" type="ORF">O0S10_04220</name>
</gene>